<organism evidence="8 9">
    <name type="scientific">Fonticella tunisiensis</name>
    <dbReference type="NCBI Taxonomy" id="1096341"/>
    <lineage>
        <taxon>Bacteria</taxon>
        <taxon>Bacillati</taxon>
        <taxon>Bacillota</taxon>
        <taxon>Clostridia</taxon>
        <taxon>Eubacteriales</taxon>
        <taxon>Clostridiaceae</taxon>
        <taxon>Fonticella</taxon>
    </lineage>
</organism>
<gene>
    <name evidence="8" type="ORF">EDD71_10146</name>
</gene>
<dbReference type="InterPro" id="IPR003447">
    <property type="entry name" value="FEMABX"/>
</dbReference>
<dbReference type="Proteomes" id="UP000295325">
    <property type="component" value="Unassembled WGS sequence"/>
</dbReference>
<evidence type="ECO:0000256" key="1">
    <source>
        <dbReference type="ARBA" id="ARBA00009943"/>
    </source>
</evidence>
<dbReference type="GO" id="GO:0009252">
    <property type="term" value="P:peptidoglycan biosynthetic process"/>
    <property type="evidence" value="ECO:0007669"/>
    <property type="project" value="UniProtKB-KW"/>
</dbReference>
<evidence type="ECO:0000256" key="4">
    <source>
        <dbReference type="ARBA" id="ARBA00022984"/>
    </source>
</evidence>
<dbReference type="PANTHER" id="PTHR36174:SF1">
    <property type="entry name" value="LIPID II:GLYCINE GLYCYLTRANSFERASE"/>
    <property type="match status" value="1"/>
</dbReference>
<keyword evidence="6" id="KW-0961">Cell wall biogenesis/degradation</keyword>
<accession>A0A4R7KVR4</accession>
<name>A0A4R7KVR4_9CLOT</name>
<comment type="similarity">
    <text evidence="1">Belongs to the FemABX family.</text>
</comment>
<protein>
    <submittedName>
        <fullName evidence="8">Peptidoglycan pentaglycine glycine transferase (The first glycine)</fullName>
    </submittedName>
</protein>
<proteinExistence type="inferred from homology"/>
<reference evidence="8 9" key="1">
    <citation type="submission" date="2019-03" db="EMBL/GenBank/DDBJ databases">
        <title>Genomic Encyclopedia of Type Strains, Phase IV (KMG-IV): sequencing the most valuable type-strain genomes for metagenomic binning, comparative biology and taxonomic classification.</title>
        <authorList>
            <person name="Goeker M."/>
        </authorList>
    </citation>
    <scope>NUCLEOTIDE SEQUENCE [LARGE SCALE GENOMIC DNA]</scope>
    <source>
        <strain evidence="8 9">DSM 24455</strain>
    </source>
</reference>
<keyword evidence="7" id="KW-0175">Coiled coil</keyword>
<keyword evidence="9" id="KW-1185">Reference proteome</keyword>
<evidence type="ECO:0000313" key="9">
    <source>
        <dbReference type="Proteomes" id="UP000295325"/>
    </source>
</evidence>
<dbReference type="GO" id="GO:0071555">
    <property type="term" value="P:cell wall organization"/>
    <property type="evidence" value="ECO:0007669"/>
    <property type="project" value="UniProtKB-KW"/>
</dbReference>
<dbReference type="PROSITE" id="PS51191">
    <property type="entry name" value="FEMABX"/>
    <property type="match status" value="1"/>
</dbReference>
<evidence type="ECO:0000313" key="8">
    <source>
        <dbReference type="EMBL" id="TDT63621.1"/>
    </source>
</evidence>
<keyword evidence="3" id="KW-0133">Cell shape</keyword>
<evidence type="ECO:0000256" key="7">
    <source>
        <dbReference type="SAM" id="Coils"/>
    </source>
</evidence>
<dbReference type="OrthoDB" id="9785911at2"/>
<dbReference type="InterPro" id="IPR050644">
    <property type="entry name" value="PG_Glycine_Bridge_Synth"/>
</dbReference>
<comment type="caution">
    <text evidence="8">The sequence shown here is derived from an EMBL/GenBank/DDBJ whole genome shotgun (WGS) entry which is preliminary data.</text>
</comment>
<feature type="coiled-coil region" evidence="7">
    <location>
        <begin position="250"/>
        <end position="321"/>
    </location>
</feature>
<keyword evidence="4" id="KW-0573">Peptidoglycan synthesis</keyword>
<dbReference type="AlphaFoldDB" id="A0A4R7KVR4"/>
<dbReference type="RefSeq" id="WP_133626748.1">
    <property type="nucleotide sequence ID" value="NZ_SOAZ01000001.1"/>
</dbReference>
<dbReference type="PANTHER" id="PTHR36174">
    <property type="entry name" value="LIPID II:GLYCINE GLYCYLTRANSFERASE"/>
    <property type="match status" value="1"/>
</dbReference>
<evidence type="ECO:0000256" key="3">
    <source>
        <dbReference type="ARBA" id="ARBA00022960"/>
    </source>
</evidence>
<dbReference type="InterPro" id="IPR016181">
    <property type="entry name" value="Acyl_CoA_acyltransferase"/>
</dbReference>
<evidence type="ECO:0000256" key="6">
    <source>
        <dbReference type="ARBA" id="ARBA00023316"/>
    </source>
</evidence>
<dbReference type="EMBL" id="SOAZ01000001">
    <property type="protein sequence ID" value="TDT63621.1"/>
    <property type="molecule type" value="Genomic_DNA"/>
</dbReference>
<dbReference type="SUPFAM" id="SSF55729">
    <property type="entry name" value="Acyl-CoA N-acyltransferases (Nat)"/>
    <property type="match status" value="2"/>
</dbReference>
<keyword evidence="5" id="KW-0012">Acyltransferase</keyword>
<evidence type="ECO:0000256" key="2">
    <source>
        <dbReference type="ARBA" id="ARBA00022679"/>
    </source>
</evidence>
<dbReference type="Pfam" id="PF02388">
    <property type="entry name" value="FemAB"/>
    <property type="match status" value="1"/>
</dbReference>
<evidence type="ECO:0000256" key="5">
    <source>
        <dbReference type="ARBA" id="ARBA00023315"/>
    </source>
</evidence>
<dbReference type="GO" id="GO:0016755">
    <property type="term" value="F:aminoacyltransferase activity"/>
    <property type="evidence" value="ECO:0007669"/>
    <property type="project" value="InterPro"/>
</dbReference>
<dbReference type="GO" id="GO:0008360">
    <property type="term" value="P:regulation of cell shape"/>
    <property type="evidence" value="ECO:0007669"/>
    <property type="project" value="UniProtKB-KW"/>
</dbReference>
<dbReference type="Gene3D" id="1.20.58.90">
    <property type="match status" value="1"/>
</dbReference>
<dbReference type="Gene3D" id="3.40.630.30">
    <property type="match status" value="2"/>
</dbReference>
<keyword evidence="2 8" id="KW-0808">Transferase</keyword>
<sequence length="454" mass="54611">MYTFKTTDKEIVNDFNRRNPKGHIFQTSYWADLKKEWEAKYLAGYKDNGEIVLTAVILLRKIPYINKYIGYIPRGFTCDYTNRELIEEFTAYLKTYSKENRISFITLDPDIHLRENEVEVGEEYRNMFLNLGYISNISKNFENIQPSFVFRLKFDMTKEREERKKETFNNFTSKTRYNIKVACDRGLSVEVYDKNNITEEIIDKFYDIMIITGKRDNFIIRPRQYFKDMICRLGPHCRLYMVRYNYEIDYKRLQMKLKSQMENRERLMKKKSDIEETLNREGEAAENLKLRKKLDDIEKRLDDAERQIENFKEKIDSISEYKDKKDMYLSGAIYLNYAGKGWYLYGASHNILRDTMPNFLMQWSMIQDSIDLNCYMYDFRGVSGDLSPENPLYGLYKFKKGFNGDFVEFIGELDLVSDRLVHKMFRFVLPRFRRIRGKLRNNNRESIRVAPKFF</sequence>